<dbReference type="eggNOG" id="ENOG5030ANI">
    <property type="taxonomic scope" value="Bacteria"/>
</dbReference>
<evidence type="ECO:0000313" key="3">
    <source>
        <dbReference type="Proteomes" id="UP000009320"/>
    </source>
</evidence>
<feature type="transmembrane region" description="Helical" evidence="1">
    <location>
        <begin position="152"/>
        <end position="174"/>
    </location>
</feature>
<keyword evidence="3" id="KW-1185">Reference proteome</keyword>
<dbReference type="GeneID" id="82847617"/>
<name>I7JV87_9LACO</name>
<keyword evidence="2" id="KW-0503">Monooxygenase</keyword>
<evidence type="ECO:0000313" key="2">
    <source>
        <dbReference type="EMBL" id="CCI82406.1"/>
    </source>
</evidence>
<reference evidence="2 3" key="1">
    <citation type="submission" date="2012-06" db="EMBL/GenBank/DDBJ databases">
        <title>Draft Genome Sequence of Lactobacillus hominis Strain CRBIP 24.179T, isolated from human intestine.</title>
        <authorList>
            <person name="Cousin S."/>
            <person name="Ma L."/>
            <person name="Bizet C."/>
            <person name="Loux V."/>
            <person name="Bouchier C."/>
            <person name="Clermont D."/>
            <person name="Creno S."/>
        </authorList>
    </citation>
    <scope>NUCLEOTIDE SEQUENCE [LARGE SCALE GENOMIC DNA]</scope>
    <source>
        <strain evidence="3">CRBIP 24.179T</strain>
    </source>
</reference>
<dbReference type="GO" id="GO:0004497">
    <property type="term" value="F:monooxygenase activity"/>
    <property type="evidence" value="ECO:0007669"/>
    <property type="project" value="UniProtKB-KW"/>
</dbReference>
<feature type="transmembrane region" description="Helical" evidence="1">
    <location>
        <begin position="69"/>
        <end position="87"/>
    </location>
</feature>
<keyword evidence="1" id="KW-0472">Membrane</keyword>
<gene>
    <name evidence="2" type="ORF">BN55_04740</name>
</gene>
<accession>I7JV87</accession>
<comment type="caution">
    <text evidence="2">The sequence shown here is derived from an EMBL/GenBank/DDBJ whole genome shotgun (WGS) entry which is preliminary data.</text>
</comment>
<protein>
    <submittedName>
        <fullName evidence="2">Brp/Blh family beta-carotene 15,15-monooxygenase</fullName>
        <ecNumber evidence="2">1.14.99.36</ecNumber>
    </submittedName>
</protein>
<dbReference type="EC" id="1.14.99.36" evidence="2"/>
<feature type="transmembrane region" description="Helical" evidence="1">
    <location>
        <begin position="39"/>
        <end position="57"/>
    </location>
</feature>
<feature type="transmembrane region" description="Helical" evidence="1">
    <location>
        <begin position="93"/>
        <end position="115"/>
    </location>
</feature>
<organism evidence="2 3">
    <name type="scientific">Lactobacillus hominis DSM 23910 = CRBIP 24.179</name>
    <dbReference type="NCBI Taxonomy" id="1423758"/>
    <lineage>
        <taxon>Bacteria</taxon>
        <taxon>Bacillati</taxon>
        <taxon>Bacillota</taxon>
        <taxon>Bacilli</taxon>
        <taxon>Lactobacillales</taxon>
        <taxon>Lactobacillaceae</taxon>
        <taxon>Lactobacillus</taxon>
    </lineage>
</organism>
<dbReference type="AlphaFoldDB" id="I7JV87"/>
<proteinExistence type="predicted"/>
<feature type="transmembrane region" description="Helical" evidence="1">
    <location>
        <begin position="127"/>
        <end position="146"/>
    </location>
</feature>
<keyword evidence="2" id="KW-0560">Oxidoreductase</keyword>
<evidence type="ECO:0000256" key="1">
    <source>
        <dbReference type="SAM" id="Phobius"/>
    </source>
</evidence>
<sequence>MDEHYKKWIRDRKINYRATWIAFIVILALVPALIYNLGIFITFVELGGLAYFILDISQILKESHAFPKWFAIGYWIVTALYFVASFVSVFFNVWYLAQALGIIASAYFGLKVYYVESKGIRNKPIKLGSSTLALFIGLVVAAGLLIFNQLYFWIWVIGFAVVYDIFYWSVRIYIQIKGTNREF</sequence>
<dbReference type="EMBL" id="CAKE01000022">
    <property type="protein sequence ID" value="CCI82406.1"/>
    <property type="molecule type" value="Genomic_DNA"/>
</dbReference>
<keyword evidence="1" id="KW-1133">Transmembrane helix</keyword>
<dbReference type="RefSeq" id="WP_008471481.1">
    <property type="nucleotide sequence ID" value="NZ_AYZP01000006.1"/>
</dbReference>
<dbReference type="Proteomes" id="UP000009320">
    <property type="component" value="Unassembled WGS sequence"/>
</dbReference>
<keyword evidence="1" id="KW-0812">Transmembrane</keyword>